<organism evidence="3 4">
    <name type="scientific">Prosthecobacter debontii</name>
    <dbReference type="NCBI Taxonomy" id="48467"/>
    <lineage>
        <taxon>Bacteria</taxon>
        <taxon>Pseudomonadati</taxon>
        <taxon>Verrucomicrobiota</taxon>
        <taxon>Verrucomicrobiia</taxon>
        <taxon>Verrucomicrobiales</taxon>
        <taxon>Verrucomicrobiaceae</taxon>
        <taxon>Prosthecobacter</taxon>
    </lineage>
</organism>
<dbReference type="Pfam" id="PF12951">
    <property type="entry name" value="PATR"/>
    <property type="match status" value="4"/>
</dbReference>
<feature type="signal peptide" evidence="2">
    <location>
        <begin position="1"/>
        <end position="18"/>
    </location>
</feature>
<evidence type="ECO:0000313" key="4">
    <source>
        <dbReference type="Proteomes" id="UP000190774"/>
    </source>
</evidence>
<dbReference type="NCBIfam" id="TIGR02601">
    <property type="entry name" value="autotrns_rpt"/>
    <property type="match status" value="4"/>
</dbReference>
<protein>
    <submittedName>
        <fullName evidence="3">PEP-CTERM protein-sorting domain-containing protein</fullName>
    </submittedName>
</protein>
<dbReference type="InterPro" id="IPR011050">
    <property type="entry name" value="Pectin_lyase_fold/virulence"/>
</dbReference>
<dbReference type="InterPro" id="IPR013425">
    <property type="entry name" value="Autotrns_rpt"/>
</dbReference>
<dbReference type="SUPFAM" id="SSF51126">
    <property type="entry name" value="Pectin lyase-like"/>
    <property type="match status" value="1"/>
</dbReference>
<evidence type="ECO:0000256" key="1">
    <source>
        <dbReference type="ARBA" id="ARBA00022729"/>
    </source>
</evidence>
<feature type="chain" id="PRO_5013386882" evidence="2">
    <location>
        <begin position="19"/>
        <end position="1129"/>
    </location>
</feature>
<sequence length="1129" mass="111170">MMASALFSPLVSARTWLALVVSASLLSGAQRGQAVEATWSGGGANDNWSTGLNWGGAAPVAGDSLLFSGSTRLGPVNDFTADTNFAGITFASGAGAFTVTGNRITLGGNVTNNASSAQILNLALILDATRTFDAASGNLTLGGVISGNGGLIKTGAQQLTLSGSAHNTYIGVTSVTAGTLRLDKSLNINAIAGNLEISSGAKVIFGKSNQLADTTVVTVTGAGSVFNGTAANGGQLSNITETIAGLSVNGGVFNGSAGGNWTITGAGSFTGSVDSTVFVGNSGTRLSFGSLTLTGMTATAGSNVALANSFTLYGNSTTTLSSITVGSGGLTLDGSRFNLRRGGAGALGSRLVLNGNVTAVGTTASTILEDTNGGSAGQVDLELSGTSAAVDRQFTVEEATGSLTISVPITNGASTAAGLIKAGLGSLTLSGSLANTYTGLTRVSAGTLVLNKTAGVNAVAGNIEVATGGTLTLNANEQIADTAGITVSGGTISAWSRTEKIAFYTQTAGGVTGSGNSGQVTITGAMSLLGGNTFTLNSNSGGTPAHFQMDSLIMSGADIVMGGNNGVGAVRTAITVGSGGIQMTGRAINLYRGSAGTVLNLNGDFSGSGNSAIQVGATGDVEPQLNLGTATRTFTIADSSTTTINVGIVGDGGLTKEGNGTLSFTGNLNNTYAGVTTINGGILALNQTSGTDAITNGVDVRTGGTLTLSASEQIADSSGITVNGGSITSLKFTETLSYYTQNSGGFATSGNVGNLIVTGTLTLAGGNTLTMNSSSIPANWDLANAIFSGADMIMGGSNGAANPKTRLTIGNLTLTGRKITMNIGDAGTEMYLNGNLTASGTSSITTGSATGSVQPEVHLGTGTRVFNITSGITTMGVTLMDAAAIQKTGSGVLVLSLPNSYSGGTTISAGAIRVSNTSGSATGTGSLTVASGATLSGAGRVAPAAGGNISISGTVLVGNPSPTQGETLTLVTSGAGAIELLGTVTLDLFSGQGSGTLNGATTADRLVTSSGSNLTLGASSVLNVTTSLAIDAGNSAGWAVGSTWQIFDWSGLTGVTGSFSNLSAASPNNYVNLPNLGVLGMAWDISNLYSAGTITIVAIPEPSRVGFLVLALSCGLIRRRRVRSGRCLP</sequence>
<dbReference type="OrthoDB" id="174589at2"/>
<gene>
    <name evidence="3" type="ORF">SAMN02745166_04165</name>
</gene>
<dbReference type="EMBL" id="FUYE01000017">
    <property type="protein sequence ID" value="SKB04945.1"/>
    <property type="molecule type" value="Genomic_DNA"/>
</dbReference>
<proteinExistence type="predicted"/>
<accession>A0A1T4YUN9</accession>
<dbReference type="STRING" id="48467.SAMN02745166_04165"/>
<evidence type="ECO:0000256" key="2">
    <source>
        <dbReference type="SAM" id="SignalP"/>
    </source>
</evidence>
<keyword evidence="4" id="KW-1185">Reference proteome</keyword>
<name>A0A1T4YUN9_9BACT</name>
<reference evidence="4" key="1">
    <citation type="submission" date="2017-02" db="EMBL/GenBank/DDBJ databases">
        <authorList>
            <person name="Varghese N."/>
            <person name="Submissions S."/>
        </authorList>
    </citation>
    <scope>NUCLEOTIDE SEQUENCE [LARGE SCALE GENOMIC DNA]</scope>
    <source>
        <strain evidence="4">ATCC 700200</strain>
    </source>
</reference>
<evidence type="ECO:0000313" key="3">
    <source>
        <dbReference type="EMBL" id="SKB04945.1"/>
    </source>
</evidence>
<dbReference type="Proteomes" id="UP000190774">
    <property type="component" value="Unassembled WGS sequence"/>
</dbReference>
<keyword evidence="1 2" id="KW-0732">Signal</keyword>
<dbReference type="AlphaFoldDB" id="A0A1T4YUN9"/>